<dbReference type="Pfam" id="PF11951">
    <property type="entry name" value="Fungal_trans_2"/>
    <property type="match status" value="1"/>
</dbReference>
<feature type="region of interest" description="Disordered" evidence="1">
    <location>
        <begin position="40"/>
        <end position="72"/>
    </location>
</feature>
<dbReference type="OrthoDB" id="4159781at2759"/>
<sequence length="712" mass="78422">MATAPPKTFAFVTGNCPADFKKRETLSSVRKAVMRDYLDKAKGDPKTKDRRIRANGVEAHNTQSRSPPSAPDAAATAATAATATTYSAGPAPIQGRSILNPMNPMITHRKGHDDYVKLADQLNSRPQDRLPTSIADQDNNDPALVPGIGNLERRVAFAVAYHRTQHYGRLTSADESASHKMPVFSNLDLLKINCVTYFGSQAAFDQFVPFTANASHTFLASLALSAPFTDLMDQPPGREGLSPHTDTRHTLELMNILPRIIRDQIKASEDPNSVSNMIAVMCLLVGQLCYPYPGPVAGHQQALRTMILAQGGLDKLPGEGVVAMNMTLANLETSILRHETPESMYLAWIDRYLATHDTFKSPAPIGPLACMPDNLQAIARTPHCSPGTFELVRLMHELIEMVSKLRDDERQRRKYSHSHQQSGRRGDGALLAICEQVHAMKPLQMNTDSEAGWIYESVRLTSLLLCHAVMRRTSLRASTPCSLRPDCIATPTMIQNAVKRTSIKSVWDHLAGVLYWVLMVAATACQEIPDDIADSLDASTSSGSEDEGSEMDAILEHGAMARATETYTRLVLDPSSVSTTSGPQIQSPEVDASRTLLAQLGTPTAAQIRADKNYSAMKDLYASYAVTQDSRKCNRGDTIDDGSRQKRACVAQRPPRPEPTADEQRRLKEAYVKRYFRANALRVSVLLRYEHSLVFLSSVRKLLTVTEWLNET</sequence>
<evidence type="ECO:0000313" key="3">
    <source>
        <dbReference type="Proteomes" id="UP000809789"/>
    </source>
</evidence>
<dbReference type="EMBL" id="JAESVG020000007">
    <property type="protein sequence ID" value="KAG8626093.1"/>
    <property type="molecule type" value="Genomic_DNA"/>
</dbReference>
<reference evidence="2" key="1">
    <citation type="submission" date="2021-07" db="EMBL/GenBank/DDBJ databases">
        <title>Elsinoe batatas strain:CRI-CJ2 Genome sequencing and assembly.</title>
        <authorList>
            <person name="Huang L."/>
        </authorList>
    </citation>
    <scope>NUCLEOTIDE SEQUENCE</scope>
    <source>
        <strain evidence="2">CRI-CJ2</strain>
    </source>
</reference>
<organism evidence="2 3">
    <name type="scientific">Elsinoe batatas</name>
    <dbReference type="NCBI Taxonomy" id="2601811"/>
    <lineage>
        <taxon>Eukaryota</taxon>
        <taxon>Fungi</taxon>
        <taxon>Dikarya</taxon>
        <taxon>Ascomycota</taxon>
        <taxon>Pezizomycotina</taxon>
        <taxon>Dothideomycetes</taxon>
        <taxon>Dothideomycetidae</taxon>
        <taxon>Myriangiales</taxon>
        <taxon>Elsinoaceae</taxon>
        <taxon>Elsinoe</taxon>
    </lineage>
</organism>
<dbReference type="AlphaFoldDB" id="A0A8K0L5E8"/>
<protein>
    <submittedName>
        <fullName evidence="2">Uncharacterized protein</fullName>
    </submittedName>
</protein>
<dbReference type="PANTHER" id="PTHR37540:SF5">
    <property type="entry name" value="TRANSCRIPTION FACTOR DOMAIN-CONTAINING PROTEIN"/>
    <property type="match status" value="1"/>
</dbReference>
<accession>A0A8K0L5E8</accession>
<evidence type="ECO:0000256" key="1">
    <source>
        <dbReference type="SAM" id="MobiDB-lite"/>
    </source>
</evidence>
<evidence type="ECO:0000313" key="2">
    <source>
        <dbReference type="EMBL" id="KAG8626093.1"/>
    </source>
</evidence>
<dbReference type="PANTHER" id="PTHR37540">
    <property type="entry name" value="TRANSCRIPTION FACTOR (ACR-2), PUTATIVE-RELATED-RELATED"/>
    <property type="match status" value="1"/>
</dbReference>
<gene>
    <name evidence="2" type="ORF">KVT40_006494</name>
</gene>
<name>A0A8K0L5E8_9PEZI</name>
<proteinExistence type="predicted"/>
<dbReference type="InterPro" id="IPR021858">
    <property type="entry name" value="Fun_TF"/>
</dbReference>
<comment type="caution">
    <text evidence="2">The sequence shown here is derived from an EMBL/GenBank/DDBJ whole genome shotgun (WGS) entry which is preliminary data.</text>
</comment>
<keyword evidence="3" id="KW-1185">Reference proteome</keyword>
<dbReference type="Proteomes" id="UP000809789">
    <property type="component" value="Unassembled WGS sequence"/>
</dbReference>